<dbReference type="SUPFAM" id="SSF54928">
    <property type="entry name" value="RNA-binding domain, RBD"/>
    <property type="match status" value="2"/>
</dbReference>
<dbReference type="OrthoDB" id="439808at2759"/>
<dbReference type="GO" id="GO:0005730">
    <property type="term" value="C:nucleolus"/>
    <property type="evidence" value="ECO:0007669"/>
    <property type="project" value="TreeGrafter"/>
</dbReference>
<dbReference type="PANTHER" id="PTHR23236:SF11">
    <property type="entry name" value="EUKARYOTIC TRANSLATION INITIATION FACTOR 4H"/>
    <property type="match status" value="1"/>
</dbReference>
<comment type="caution">
    <text evidence="5">The sequence shown here is derived from an EMBL/GenBank/DDBJ whole genome shotgun (WGS) entry which is preliminary data.</text>
</comment>
<dbReference type="AlphaFoldDB" id="A0A1X2GYS4"/>
<feature type="compositionally biased region" description="Basic and acidic residues" evidence="3">
    <location>
        <begin position="116"/>
        <end position="126"/>
    </location>
</feature>
<reference evidence="5 6" key="1">
    <citation type="submission" date="2016-07" db="EMBL/GenBank/DDBJ databases">
        <title>Pervasive Adenine N6-methylation of Active Genes in Fungi.</title>
        <authorList>
            <consortium name="DOE Joint Genome Institute"/>
            <person name="Mondo S.J."/>
            <person name="Dannebaum R.O."/>
            <person name="Kuo R.C."/>
            <person name="Labutti K."/>
            <person name="Haridas S."/>
            <person name="Kuo A."/>
            <person name="Salamov A."/>
            <person name="Ahrendt S.R."/>
            <person name="Lipzen A."/>
            <person name="Sullivan W."/>
            <person name="Andreopoulos W.B."/>
            <person name="Clum A."/>
            <person name="Lindquist E."/>
            <person name="Daum C."/>
            <person name="Ramamoorthy G.K."/>
            <person name="Gryganskyi A."/>
            <person name="Culley D."/>
            <person name="Magnuson J.K."/>
            <person name="James T.Y."/>
            <person name="O'Malley M.A."/>
            <person name="Stajich J.E."/>
            <person name="Spatafora J.W."/>
            <person name="Visel A."/>
            <person name="Grigoriev I.V."/>
        </authorList>
    </citation>
    <scope>NUCLEOTIDE SEQUENCE [LARGE SCALE GENOMIC DNA]</scope>
    <source>
        <strain evidence="5 6">NRRL 3301</strain>
    </source>
</reference>
<name>A0A1X2GYS4_9FUNG</name>
<dbReference type="Proteomes" id="UP000242146">
    <property type="component" value="Unassembled WGS sequence"/>
</dbReference>
<keyword evidence="6" id="KW-1185">Reference proteome</keyword>
<keyword evidence="1 2" id="KW-0694">RNA-binding</keyword>
<sequence>MAKSKTQQAAAKTGNKKQTKVAEPTKKTKAAKKVESESEASDDSEDESSEESSAEEEESSAEEEEEEESASDSDAESASDMEEDTEVAGKKHDREDDDEEEEEEEEEEEAPVAKKAKVEVSREEPKQFGGEGLSLFVGQLDFTCNDQDLKKFLEKKGINVAAVRMSRHRHIEGHNRGFAHVDVADEESKEKAMALNGEDFMDRKLRVDDGSAASQRKKDENYSNKSKTVFVANISRDIDENGLRDAFDTYGAIASVRLPTDRETGTIKGFGYIEFENEDDAEKAVKDMNGVRLNGRPIRTDFGGSIDGDREKFRKKTFDGGRGGFRGGRGGGRGDFRGRGRGGRGDFRGRGRGGFRGRGGAN</sequence>
<feature type="compositionally biased region" description="Low complexity" evidence="3">
    <location>
        <begin position="1"/>
        <end position="13"/>
    </location>
</feature>
<feature type="domain" description="RRM" evidence="4">
    <location>
        <begin position="227"/>
        <end position="305"/>
    </location>
</feature>
<feature type="region of interest" description="Disordered" evidence="3">
    <location>
        <begin position="1"/>
        <end position="130"/>
    </location>
</feature>
<feature type="compositionally biased region" description="Basic and acidic residues" evidence="3">
    <location>
        <begin position="307"/>
        <end position="319"/>
    </location>
</feature>
<evidence type="ECO:0000256" key="2">
    <source>
        <dbReference type="PROSITE-ProRule" id="PRU00176"/>
    </source>
</evidence>
<dbReference type="InterPro" id="IPR012677">
    <property type="entry name" value="Nucleotide-bd_a/b_plait_sf"/>
</dbReference>
<protein>
    <recommendedName>
        <fullName evidence="4">RRM domain-containing protein</fullName>
    </recommendedName>
</protein>
<gene>
    <name evidence="5" type="ORF">DM01DRAFT_1403542</name>
</gene>
<feature type="domain" description="RRM" evidence="4">
    <location>
        <begin position="133"/>
        <end position="212"/>
    </location>
</feature>
<feature type="compositionally biased region" description="Gly residues" evidence="3">
    <location>
        <begin position="320"/>
        <end position="331"/>
    </location>
</feature>
<dbReference type="Gene3D" id="3.30.70.330">
    <property type="match status" value="2"/>
</dbReference>
<dbReference type="STRING" id="101127.A0A1X2GYS4"/>
<feature type="region of interest" description="Disordered" evidence="3">
    <location>
        <begin position="305"/>
        <end position="362"/>
    </location>
</feature>
<dbReference type="PANTHER" id="PTHR23236">
    <property type="entry name" value="EUKARYOTIC TRANSLATION INITIATION FACTOR 4B/4H"/>
    <property type="match status" value="1"/>
</dbReference>
<dbReference type="SMART" id="SM00360">
    <property type="entry name" value="RRM"/>
    <property type="match status" value="2"/>
</dbReference>
<dbReference type="GO" id="GO:0003723">
    <property type="term" value="F:RNA binding"/>
    <property type="evidence" value="ECO:0007669"/>
    <property type="project" value="UniProtKB-UniRule"/>
</dbReference>
<feature type="compositionally biased region" description="Acidic residues" evidence="3">
    <location>
        <begin position="95"/>
        <end position="110"/>
    </location>
</feature>
<dbReference type="PROSITE" id="PS50102">
    <property type="entry name" value="RRM"/>
    <property type="match status" value="2"/>
</dbReference>
<dbReference type="EMBL" id="MCGT01000001">
    <property type="protein sequence ID" value="ORX63175.1"/>
    <property type="molecule type" value="Genomic_DNA"/>
</dbReference>
<dbReference type="Pfam" id="PF00076">
    <property type="entry name" value="RRM_1"/>
    <property type="match status" value="2"/>
</dbReference>
<evidence type="ECO:0000313" key="5">
    <source>
        <dbReference type="EMBL" id="ORX63175.1"/>
    </source>
</evidence>
<evidence type="ECO:0000259" key="4">
    <source>
        <dbReference type="PROSITE" id="PS50102"/>
    </source>
</evidence>
<evidence type="ECO:0000313" key="6">
    <source>
        <dbReference type="Proteomes" id="UP000242146"/>
    </source>
</evidence>
<accession>A0A1X2GYS4</accession>
<feature type="compositionally biased region" description="Basic and acidic residues" evidence="3">
    <location>
        <begin position="332"/>
        <end position="349"/>
    </location>
</feature>
<proteinExistence type="predicted"/>
<dbReference type="InterPro" id="IPR000504">
    <property type="entry name" value="RRM_dom"/>
</dbReference>
<evidence type="ECO:0000256" key="3">
    <source>
        <dbReference type="SAM" id="MobiDB-lite"/>
    </source>
</evidence>
<dbReference type="InterPro" id="IPR035979">
    <property type="entry name" value="RBD_domain_sf"/>
</dbReference>
<feature type="compositionally biased region" description="Acidic residues" evidence="3">
    <location>
        <begin position="37"/>
        <end position="86"/>
    </location>
</feature>
<evidence type="ECO:0000256" key="1">
    <source>
        <dbReference type="ARBA" id="ARBA00022884"/>
    </source>
</evidence>
<organism evidence="5 6">
    <name type="scientific">Hesseltinella vesiculosa</name>
    <dbReference type="NCBI Taxonomy" id="101127"/>
    <lineage>
        <taxon>Eukaryota</taxon>
        <taxon>Fungi</taxon>
        <taxon>Fungi incertae sedis</taxon>
        <taxon>Mucoromycota</taxon>
        <taxon>Mucoromycotina</taxon>
        <taxon>Mucoromycetes</taxon>
        <taxon>Mucorales</taxon>
        <taxon>Cunninghamellaceae</taxon>
        <taxon>Hesseltinella</taxon>
    </lineage>
</organism>